<evidence type="ECO:0000313" key="1">
    <source>
        <dbReference type="EMBL" id="GLW67283.1"/>
    </source>
</evidence>
<protein>
    <submittedName>
        <fullName evidence="1">Uncharacterized protein</fullName>
    </submittedName>
</protein>
<dbReference type="Proteomes" id="UP001165124">
    <property type="component" value="Unassembled WGS sequence"/>
</dbReference>
<gene>
    <name evidence="1" type="ORF">Arub01_55260</name>
</gene>
<organism evidence="1 2">
    <name type="scientific">Actinomadura rubrobrunea</name>
    <dbReference type="NCBI Taxonomy" id="115335"/>
    <lineage>
        <taxon>Bacteria</taxon>
        <taxon>Bacillati</taxon>
        <taxon>Actinomycetota</taxon>
        <taxon>Actinomycetes</taxon>
        <taxon>Streptosporangiales</taxon>
        <taxon>Thermomonosporaceae</taxon>
        <taxon>Actinomadura</taxon>
    </lineage>
</organism>
<dbReference type="EMBL" id="BSRZ01000021">
    <property type="protein sequence ID" value="GLW67283.1"/>
    <property type="molecule type" value="Genomic_DNA"/>
</dbReference>
<proteinExistence type="predicted"/>
<reference evidence="1" key="1">
    <citation type="submission" date="2023-02" db="EMBL/GenBank/DDBJ databases">
        <title>Actinomadura rubrobrunea NBRC 14622.</title>
        <authorList>
            <person name="Ichikawa N."/>
            <person name="Sato H."/>
            <person name="Tonouchi N."/>
        </authorList>
    </citation>
    <scope>NUCLEOTIDE SEQUENCE</scope>
    <source>
        <strain evidence="1">NBRC 14622</strain>
    </source>
</reference>
<comment type="caution">
    <text evidence="1">The sequence shown here is derived from an EMBL/GenBank/DDBJ whole genome shotgun (WGS) entry which is preliminary data.</text>
</comment>
<keyword evidence="2" id="KW-1185">Reference proteome</keyword>
<dbReference type="AlphaFoldDB" id="A0A9W6Q2K7"/>
<sequence length="99" mass="10926">MCCGQSPCHPYRCGTSGEFGIFGEEAPQQQRVHHWGTAFGDTAVVLGDVQLPDHMHAQVQHLDLDEATMPTQQPRGPLEKALTLPLLEVAAVLLIQLWR</sequence>
<name>A0A9W6Q2K7_9ACTN</name>
<evidence type="ECO:0000313" key="2">
    <source>
        <dbReference type="Proteomes" id="UP001165124"/>
    </source>
</evidence>
<accession>A0A9W6Q2K7</accession>